<dbReference type="NCBIfam" id="NF033788">
    <property type="entry name" value="HTH_metalloreg"/>
    <property type="match status" value="1"/>
</dbReference>
<dbReference type="AlphaFoldDB" id="A0A2A2DD66"/>
<dbReference type="InterPro" id="IPR011991">
    <property type="entry name" value="ArsR-like_HTH"/>
</dbReference>
<name>A0A2A2DD66_9ACTN</name>
<dbReference type="Pfam" id="PF12840">
    <property type="entry name" value="HTH_20"/>
    <property type="match status" value="1"/>
</dbReference>
<dbReference type="SUPFAM" id="SSF46785">
    <property type="entry name" value="Winged helix' DNA-binding domain"/>
    <property type="match status" value="1"/>
</dbReference>
<dbReference type="InterPro" id="IPR051081">
    <property type="entry name" value="HTH_MetalResp_TranReg"/>
</dbReference>
<evidence type="ECO:0000256" key="4">
    <source>
        <dbReference type="SAM" id="MobiDB-lite"/>
    </source>
</evidence>
<dbReference type="PROSITE" id="PS50987">
    <property type="entry name" value="HTH_ARSR_2"/>
    <property type="match status" value="1"/>
</dbReference>
<accession>A0A2A2DD66</accession>
<evidence type="ECO:0000256" key="2">
    <source>
        <dbReference type="ARBA" id="ARBA00023125"/>
    </source>
</evidence>
<dbReference type="CDD" id="cd00090">
    <property type="entry name" value="HTH_ARSR"/>
    <property type="match status" value="1"/>
</dbReference>
<dbReference type="RefSeq" id="WP_095579848.1">
    <property type="nucleotide sequence ID" value="NZ_JAJQQQ010000011.1"/>
</dbReference>
<evidence type="ECO:0000259" key="5">
    <source>
        <dbReference type="PROSITE" id="PS50987"/>
    </source>
</evidence>
<dbReference type="EMBL" id="NSJV01000154">
    <property type="protein sequence ID" value="PAU49431.1"/>
    <property type="molecule type" value="Genomic_DNA"/>
</dbReference>
<dbReference type="GO" id="GO:0003677">
    <property type="term" value="F:DNA binding"/>
    <property type="evidence" value="ECO:0007669"/>
    <property type="project" value="UniProtKB-KW"/>
</dbReference>
<dbReference type="GO" id="GO:0003700">
    <property type="term" value="F:DNA-binding transcription factor activity"/>
    <property type="evidence" value="ECO:0007669"/>
    <property type="project" value="InterPro"/>
</dbReference>
<keyword evidence="7" id="KW-1185">Reference proteome</keyword>
<organism evidence="6 7">
    <name type="scientific">Streptomyces albireticuli</name>
    <dbReference type="NCBI Taxonomy" id="1940"/>
    <lineage>
        <taxon>Bacteria</taxon>
        <taxon>Bacillati</taxon>
        <taxon>Actinomycetota</taxon>
        <taxon>Actinomycetes</taxon>
        <taxon>Kitasatosporales</taxon>
        <taxon>Streptomycetaceae</taxon>
        <taxon>Streptomyces</taxon>
    </lineage>
</organism>
<dbReference type="InterPro" id="IPR036390">
    <property type="entry name" value="WH_DNA-bd_sf"/>
</dbReference>
<dbReference type="InterPro" id="IPR001845">
    <property type="entry name" value="HTH_ArsR_DNA-bd_dom"/>
</dbReference>
<evidence type="ECO:0000256" key="3">
    <source>
        <dbReference type="ARBA" id="ARBA00023163"/>
    </source>
</evidence>
<evidence type="ECO:0000256" key="1">
    <source>
        <dbReference type="ARBA" id="ARBA00023015"/>
    </source>
</evidence>
<dbReference type="InterPro" id="IPR036388">
    <property type="entry name" value="WH-like_DNA-bd_sf"/>
</dbReference>
<dbReference type="Proteomes" id="UP000218944">
    <property type="component" value="Unassembled WGS sequence"/>
</dbReference>
<evidence type="ECO:0000313" key="7">
    <source>
        <dbReference type="Proteomes" id="UP000218944"/>
    </source>
</evidence>
<dbReference type="PANTHER" id="PTHR33154:SF12">
    <property type="entry name" value="TRANSCRIPTIONAL REGULATORY PROTEIN"/>
    <property type="match status" value="1"/>
</dbReference>
<keyword evidence="3" id="KW-0804">Transcription</keyword>
<proteinExistence type="predicted"/>
<keyword evidence="1" id="KW-0805">Transcription regulation</keyword>
<feature type="region of interest" description="Disordered" evidence="4">
    <location>
        <begin position="103"/>
        <end position="122"/>
    </location>
</feature>
<sequence>MRTLDQARLPQPDLAEVEIGTVLQALADPVRLQIVRLLSSQGAAACGELDLPVKRSTVSHHLRTLRETGLLETHLKGNTRVSKVRREELDRRFPGLLASILDATPAVPAPSEEEPGGADGER</sequence>
<dbReference type="PANTHER" id="PTHR33154">
    <property type="entry name" value="TRANSCRIPTIONAL REGULATOR, ARSR FAMILY"/>
    <property type="match status" value="1"/>
</dbReference>
<keyword evidence="2" id="KW-0238">DNA-binding</keyword>
<dbReference type="PRINTS" id="PR00778">
    <property type="entry name" value="HTHARSR"/>
</dbReference>
<protein>
    <submittedName>
        <fullName evidence="6">Transcriptional regulator</fullName>
    </submittedName>
</protein>
<dbReference type="SMART" id="SM00418">
    <property type="entry name" value="HTH_ARSR"/>
    <property type="match status" value="1"/>
</dbReference>
<feature type="domain" description="HTH arsR-type" evidence="5">
    <location>
        <begin position="11"/>
        <end position="104"/>
    </location>
</feature>
<dbReference type="Gene3D" id="1.10.10.10">
    <property type="entry name" value="Winged helix-like DNA-binding domain superfamily/Winged helix DNA-binding domain"/>
    <property type="match status" value="1"/>
</dbReference>
<evidence type="ECO:0000313" key="6">
    <source>
        <dbReference type="EMBL" id="PAU49431.1"/>
    </source>
</evidence>
<comment type="caution">
    <text evidence="6">The sequence shown here is derived from an EMBL/GenBank/DDBJ whole genome shotgun (WGS) entry which is preliminary data.</text>
</comment>
<reference evidence="6 7" key="1">
    <citation type="submission" date="2017-08" db="EMBL/GenBank/DDBJ databases">
        <title>Genome sequence of Streptomyces albireticuli NRRL B-1670.</title>
        <authorList>
            <person name="Graham D.E."/>
            <person name="Mahan K.M."/>
            <person name="Klingeman D.M."/>
            <person name="Hettich R.L."/>
            <person name="Parry R.J."/>
            <person name="Spain J.C."/>
        </authorList>
    </citation>
    <scope>NUCLEOTIDE SEQUENCE [LARGE SCALE GENOMIC DNA]</scope>
    <source>
        <strain evidence="6 7">NRRL B-1670</strain>
    </source>
</reference>
<gene>
    <name evidence="6" type="ORF">CK936_08235</name>
</gene>